<organism evidence="1 2">
    <name type="scientific">Amborella trichopoda</name>
    <dbReference type="NCBI Taxonomy" id="13333"/>
    <lineage>
        <taxon>Eukaryota</taxon>
        <taxon>Viridiplantae</taxon>
        <taxon>Streptophyta</taxon>
        <taxon>Embryophyta</taxon>
        <taxon>Tracheophyta</taxon>
        <taxon>Spermatophyta</taxon>
        <taxon>Magnoliopsida</taxon>
        <taxon>Amborellales</taxon>
        <taxon>Amborellaceae</taxon>
        <taxon>Amborella</taxon>
    </lineage>
</organism>
<dbReference type="HOGENOM" id="CLU_2625297_0_0_1"/>
<evidence type="ECO:0000313" key="1">
    <source>
        <dbReference type="EMBL" id="ERM98519.1"/>
    </source>
</evidence>
<keyword evidence="2" id="KW-1185">Reference proteome</keyword>
<protein>
    <submittedName>
        <fullName evidence="1">Uncharacterized protein</fullName>
    </submittedName>
</protein>
<proteinExistence type="predicted"/>
<name>W1NV23_AMBTC</name>
<evidence type="ECO:0000313" key="2">
    <source>
        <dbReference type="Proteomes" id="UP000017836"/>
    </source>
</evidence>
<dbReference type="Gramene" id="ERM98519">
    <property type="protein sequence ID" value="ERM98519"/>
    <property type="gene ID" value="AMTR_s00113p00035660"/>
</dbReference>
<dbReference type="EMBL" id="KI395324">
    <property type="protein sequence ID" value="ERM98519.1"/>
    <property type="molecule type" value="Genomic_DNA"/>
</dbReference>
<dbReference type="AlphaFoldDB" id="W1NV23"/>
<gene>
    <name evidence="1" type="ORF">AMTR_s00113p00035660</name>
</gene>
<reference evidence="2" key="1">
    <citation type="journal article" date="2013" name="Science">
        <title>The Amborella genome and the evolution of flowering plants.</title>
        <authorList>
            <consortium name="Amborella Genome Project"/>
        </authorList>
    </citation>
    <scope>NUCLEOTIDE SEQUENCE [LARGE SCALE GENOMIC DNA]</scope>
</reference>
<accession>W1NV23</accession>
<dbReference type="Proteomes" id="UP000017836">
    <property type="component" value="Unassembled WGS sequence"/>
</dbReference>
<sequence length="78" mass="9162">MASPKFPRHFETPLIPLSLPQFWAVRSILLTVLRWLLLKGRIEIAHLRSVVSRLHREVEHYQSTLDFYQGEAEHAKEA</sequence>